<evidence type="ECO:0000256" key="3">
    <source>
        <dbReference type="ARBA" id="ARBA00023274"/>
    </source>
</evidence>
<sequence length="366" mass="41186">HVRGFSTGESDPNPHYPIRDKLHENSRRGNETVPDALRNRVMRDFSGSGAENERSFNGEQTLPFFMQDRENSNSRGANYAQNRRVFSGDLDTPPFSMRDRENLNARNDNEGEAEKSYRPMDFVRGVIDKDGQDPLHPYYSNQRETDADYVHIKMLRNNTFVTVTDSKGNIKLSGSVGSVKEMKSGQKLARYAAEATSEVMGRRARGLGLKAVVMKVNGFTHFRRKRQEAYNCPLSGAVSLCNPFNLVVADEDFRKGFNIVYDKALAKSLRTIFNKHVLLFEDIGGEYNIPMAANAKSVREFDDGLTRVTPKGGHLGWIAGDEAPFGAPWTDPLVMDFIQYLETEEAKCRKTNANPDGKVALHHLEV</sequence>
<keyword evidence="6" id="KW-1185">Reference proteome</keyword>
<keyword evidence="3" id="KW-0687">Ribonucleoprotein</keyword>
<comment type="caution">
    <text evidence="5">The sequence shown here is derived from an EMBL/GenBank/DDBJ whole genome shotgun (WGS) entry which is preliminary data.</text>
</comment>
<gene>
    <name evidence="5" type="ORF">PIB30_087273</name>
</gene>
<dbReference type="PANTHER" id="PTHR10794:SF84">
    <property type="entry name" value="ESTERASE_LIPASE_THIOESTERASE FAMILY PROTEIN"/>
    <property type="match status" value="1"/>
</dbReference>
<evidence type="ECO:0000256" key="2">
    <source>
        <dbReference type="ARBA" id="ARBA00022980"/>
    </source>
</evidence>
<evidence type="ECO:0000313" key="6">
    <source>
        <dbReference type="Proteomes" id="UP001341840"/>
    </source>
</evidence>
<keyword evidence="2" id="KW-0689">Ribosomal protein</keyword>
<feature type="compositionally biased region" description="Basic and acidic residues" evidence="4">
    <location>
        <begin position="97"/>
        <end position="114"/>
    </location>
</feature>
<feature type="compositionally biased region" description="Basic and acidic residues" evidence="4">
    <location>
        <begin position="17"/>
        <end position="30"/>
    </location>
</feature>
<dbReference type="InterPro" id="IPR050960">
    <property type="entry name" value="AB_hydrolase_4_sf"/>
</dbReference>
<protein>
    <submittedName>
        <fullName evidence="5">Uncharacterized protein</fullName>
    </submittedName>
</protein>
<dbReference type="InterPro" id="IPR036967">
    <property type="entry name" value="Ribosomal_uS11_sf"/>
</dbReference>
<dbReference type="PANTHER" id="PTHR10794">
    <property type="entry name" value="ABHYDROLASE DOMAIN-CONTAINING PROTEIN"/>
    <property type="match status" value="1"/>
</dbReference>
<organism evidence="5 6">
    <name type="scientific">Stylosanthes scabra</name>
    <dbReference type="NCBI Taxonomy" id="79078"/>
    <lineage>
        <taxon>Eukaryota</taxon>
        <taxon>Viridiplantae</taxon>
        <taxon>Streptophyta</taxon>
        <taxon>Embryophyta</taxon>
        <taxon>Tracheophyta</taxon>
        <taxon>Spermatophyta</taxon>
        <taxon>Magnoliopsida</taxon>
        <taxon>eudicotyledons</taxon>
        <taxon>Gunneridae</taxon>
        <taxon>Pentapetalae</taxon>
        <taxon>rosids</taxon>
        <taxon>fabids</taxon>
        <taxon>Fabales</taxon>
        <taxon>Fabaceae</taxon>
        <taxon>Papilionoideae</taxon>
        <taxon>50 kb inversion clade</taxon>
        <taxon>dalbergioids sensu lato</taxon>
        <taxon>Dalbergieae</taxon>
        <taxon>Pterocarpus clade</taxon>
        <taxon>Stylosanthes</taxon>
    </lineage>
</organism>
<proteinExistence type="inferred from homology"/>
<dbReference type="Pfam" id="PF00411">
    <property type="entry name" value="Ribosomal_S11"/>
    <property type="match status" value="1"/>
</dbReference>
<feature type="region of interest" description="Disordered" evidence="4">
    <location>
        <begin position="86"/>
        <end position="114"/>
    </location>
</feature>
<dbReference type="EMBL" id="JASCZI010001530">
    <property type="protein sequence ID" value="MED6115128.1"/>
    <property type="molecule type" value="Genomic_DNA"/>
</dbReference>
<evidence type="ECO:0000256" key="4">
    <source>
        <dbReference type="SAM" id="MobiDB-lite"/>
    </source>
</evidence>
<comment type="similarity">
    <text evidence="1">Belongs to the universal ribosomal protein uS11 family.</text>
</comment>
<reference evidence="5 6" key="1">
    <citation type="journal article" date="2023" name="Plants (Basel)">
        <title>Bridging the Gap: Combining Genomics and Transcriptomics Approaches to Understand Stylosanthes scabra, an Orphan Legume from the Brazilian Caatinga.</title>
        <authorList>
            <person name="Ferreira-Neto J.R.C."/>
            <person name="da Silva M.D."/>
            <person name="Binneck E."/>
            <person name="de Melo N.F."/>
            <person name="da Silva R.H."/>
            <person name="de Melo A.L.T.M."/>
            <person name="Pandolfi V."/>
            <person name="Bustamante F.O."/>
            <person name="Brasileiro-Vidal A.C."/>
            <person name="Benko-Iseppon A.M."/>
        </authorList>
    </citation>
    <scope>NUCLEOTIDE SEQUENCE [LARGE SCALE GENOMIC DNA]</scope>
    <source>
        <tissue evidence="5">Leaves</tissue>
    </source>
</reference>
<dbReference type="Proteomes" id="UP001341840">
    <property type="component" value="Unassembled WGS sequence"/>
</dbReference>
<evidence type="ECO:0000256" key="1">
    <source>
        <dbReference type="ARBA" id="ARBA00006194"/>
    </source>
</evidence>
<name>A0ABU6QTL7_9FABA</name>
<accession>A0ABU6QTL7</accession>
<dbReference type="Gene3D" id="3.30.420.80">
    <property type="entry name" value="Ribosomal protein S11"/>
    <property type="match status" value="1"/>
</dbReference>
<dbReference type="SUPFAM" id="SSF53137">
    <property type="entry name" value="Translational machinery components"/>
    <property type="match status" value="1"/>
</dbReference>
<feature type="region of interest" description="Disordered" evidence="4">
    <location>
        <begin position="1"/>
        <end position="34"/>
    </location>
</feature>
<evidence type="ECO:0000313" key="5">
    <source>
        <dbReference type="EMBL" id="MED6115128.1"/>
    </source>
</evidence>
<dbReference type="InterPro" id="IPR001971">
    <property type="entry name" value="Ribosomal_uS11"/>
</dbReference>
<feature type="non-terminal residue" evidence="5">
    <location>
        <position position="1"/>
    </location>
</feature>